<feature type="domain" description="AAA-ATPase-like" evidence="1">
    <location>
        <begin position="7"/>
        <end position="223"/>
    </location>
</feature>
<dbReference type="AlphaFoldDB" id="A0A0A6P8G8"/>
<sequence length="581" mass="68856">MKKRALYGVADYEEIVRKNGYFVDKTHYIEKLELIENPVFLRPRRFGKSLLCQMLESYYDVSQEDDFERLFGQTYIGQHPTPLHNTFFVLHLDFSIVKPIGSLIEIEKRFDLTCNLRMKTVVTRNFNDKLSLELKEDCSSNLQLLLNVLQENKNLPRLYVIIDEYDNFANKLITSHKDSLYRELTGDGSFLKTFFKTLKEGRKTGTITNVFVTGVLPLAIDDMASGYNIANFITLQTKFEQMLGFTQREMGQLLDEVYRDYEIEPATRQEVEAVLKNHYDGYRFVTPEGEALYNPTLVMYFLKQFCDEKIIPKRLIDLNLRTDISWIRRLTASNPKNTEEFVDQLTLYNKIAYDDVLLVEKFNLFQFFEKSFFPISFFYLGMLTKRDDFYLKLPNLNMQQIFVEYFNEIHRINVSTQYAEIMQHFVNAPKLEQLFAGYWEHYVSQLPEAILNVTSSVTSFQQVNENFYRTTFFELCSRYLSRWFTWHVERSYPQGKSDLEFVGKYHEKFAGLRWVIEFKYYSNTELKKSKSSLKNWKLKEKDTLQIAGYVEGLKKEYPEAHISQFVIYCFGNQGFRVFEVD</sequence>
<dbReference type="Pfam" id="PF08011">
    <property type="entry name" value="PDDEXK_9"/>
    <property type="match status" value="1"/>
</dbReference>
<keyword evidence="3" id="KW-1185">Reference proteome</keyword>
<dbReference type="InterPro" id="IPR012547">
    <property type="entry name" value="PDDEXK_9"/>
</dbReference>
<organism evidence="2 3">
    <name type="scientific">Candidatus Thiomargarita nelsonii</name>
    <dbReference type="NCBI Taxonomy" id="1003181"/>
    <lineage>
        <taxon>Bacteria</taxon>
        <taxon>Pseudomonadati</taxon>
        <taxon>Pseudomonadota</taxon>
        <taxon>Gammaproteobacteria</taxon>
        <taxon>Thiotrichales</taxon>
        <taxon>Thiotrichaceae</taxon>
        <taxon>Thiomargarita</taxon>
    </lineage>
</organism>
<accession>A0A0A6P8G8</accession>
<protein>
    <recommendedName>
        <fullName evidence="1">AAA-ATPase-like domain-containing protein</fullName>
    </recommendedName>
</protein>
<dbReference type="EMBL" id="JSZA02000090">
    <property type="protein sequence ID" value="KHD07028.1"/>
    <property type="molecule type" value="Genomic_DNA"/>
</dbReference>
<proteinExistence type="predicted"/>
<name>A0A0A6P8G8_9GAMM</name>
<dbReference type="Proteomes" id="UP000030428">
    <property type="component" value="Unassembled WGS sequence"/>
</dbReference>
<dbReference type="PANTHER" id="PTHR34825:SF2">
    <property type="entry name" value="AAA-ATPASE-LIKE DOMAIN-CONTAINING PROTEIN"/>
    <property type="match status" value="1"/>
</dbReference>
<evidence type="ECO:0000259" key="1">
    <source>
        <dbReference type="Pfam" id="PF09820"/>
    </source>
</evidence>
<reference evidence="2 3" key="1">
    <citation type="journal article" date="2016" name="Front. Microbiol.">
        <title>Single-Cell (Meta-)Genomics of a Dimorphic Candidatus Thiomargarita nelsonii Reveals Genomic Plasticity.</title>
        <authorList>
            <person name="Flood B.E."/>
            <person name="Fliss P."/>
            <person name="Jones D.S."/>
            <person name="Dick G.J."/>
            <person name="Jain S."/>
            <person name="Kaster A.K."/>
            <person name="Winkel M."/>
            <person name="Mussmann M."/>
            <person name="Bailey J."/>
        </authorList>
    </citation>
    <scope>NUCLEOTIDE SEQUENCE [LARGE SCALE GENOMIC DNA]</scope>
    <source>
        <strain evidence="2">Hydrate Ridge</strain>
    </source>
</reference>
<evidence type="ECO:0000313" key="2">
    <source>
        <dbReference type="EMBL" id="KHD07028.1"/>
    </source>
</evidence>
<dbReference type="Pfam" id="PF09820">
    <property type="entry name" value="AAA-ATPase_like"/>
    <property type="match status" value="1"/>
</dbReference>
<evidence type="ECO:0000313" key="3">
    <source>
        <dbReference type="Proteomes" id="UP000030428"/>
    </source>
</evidence>
<comment type="caution">
    <text evidence="2">The sequence shown here is derived from an EMBL/GenBank/DDBJ whole genome shotgun (WGS) entry which is preliminary data.</text>
</comment>
<dbReference type="PANTHER" id="PTHR34825">
    <property type="entry name" value="CONSERVED PROTEIN, WITH A WEAK D-GALACTARATE DEHYDRATASE/ALTRONATE HYDROLASE DOMAIN"/>
    <property type="match status" value="1"/>
</dbReference>
<gene>
    <name evidence="2" type="ORF">PN36_20715</name>
</gene>
<dbReference type="InterPro" id="IPR018631">
    <property type="entry name" value="AAA-ATPase-like_dom"/>
</dbReference>